<feature type="region of interest" description="Disordered" evidence="1">
    <location>
        <begin position="130"/>
        <end position="178"/>
    </location>
</feature>
<gene>
    <name evidence="2" type="ORF">ONZ51_g3098</name>
</gene>
<dbReference type="AlphaFoldDB" id="A0AAD7XBH5"/>
<proteinExistence type="predicted"/>
<protein>
    <submittedName>
        <fullName evidence="2">Uncharacterized protein</fullName>
    </submittedName>
</protein>
<feature type="compositionally biased region" description="Polar residues" evidence="1">
    <location>
        <begin position="159"/>
        <end position="175"/>
    </location>
</feature>
<reference evidence="2" key="1">
    <citation type="submission" date="2022-11" db="EMBL/GenBank/DDBJ databases">
        <title>Genome Sequence of Cubamyces cubensis.</title>
        <authorList>
            <person name="Buettner E."/>
        </authorList>
    </citation>
    <scope>NUCLEOTIDE SEQUENCE</scope>
    <source>
        <strain evidence="2">MPL-01</strain>
    </source>
</reference>
<sequence length="371" mass="41085">MENGTLTDRIGWVIVHPDLYSHVEARISHLPEVKDLIDVYRALARAAPSYGVIIGYNKKTSAPKSEKRKVDQVANEAYQAVIQAAEKVLSMLTNPQIAGALSDLMPLCNQHSTHSWGHVFWPQCLDNYPEPIEVDSSDDDEDKDESSTPDPEEEAIKWGQTSVEESTPSLVSSRPDSPYSKVESFNLLPELNHLGLSTINELSEDKFHEALKVAVRAPSPPPPPPLTTLTKNVEEPRGRCGFFRGTSDDRLGYVNSNSGIFVVPNNPFSISVTRIMVAYHLRWPEASVRTTLAALLLINDALTHQGNFSAFKIEAECTPTTYRQALGMSAAESAQWDCIRAVGNESDLVKISLDVFRPKVVERNQNIIVHA</sequence>
<dbReference type="Proteomes" id="UP001215151">
    <property type="component" value="Unassembled WGS sequence"/>
</dbReference>
<name>A0AAD7XBH5_9APHY</name>
<keyword evidence="3" id="KW-1185">Reference proteome</keyword>
<evidence type="ECO:0000313" key="2">
    <source>
        <dbReference type="EMBL" id="KAJ8489210.1"/>
    </source>
</evidence>
<organism evidence="2 3">
    <name type="scientific">Trametes cubensis</name>
    <dbReference type="NCBI Taxonomy" id="1111947"/>
    <lineage>
        <taxon>Eukaryota</taxon>
        <taxon>Fungi</taxon>
        <taxon>Dikarya</taxon>
        <taxon>Basidiomycota</taxon>
        <taxon>Agaricomycotina</taxon>
        <taxon>Agaricomycetes</taxon>
        <taxon>Polyporales</taxon>
        <taxon>Polyporaceae</taxon>
        <taxon>Trametes</taxon>
    </lineage>
</organism>
<feature type="compositionally biased region" description="Acidic residues" evidence="1">
    <location>
        <begin position="132"/>
        <end position="144"/>
    </location>
</feature>
<dbReference type="EMBL" id="JAPEVG010000052">
    <property type="protein sequence ID" value="KAJ8489210.1"/>
    <property type="molecule type" value="Genomic_DNA"/>
</dbReference>
<evidence type="ECO:0000313" key="3">
    <source>
        <dbReference type="Proteomes" id="UP001215151"/>
    </source>
</evidence>
<comment type="caution">
    <text evidence="2">The sequence shown here is derived from an EMBL/GenBank/DDBJ whole genome shotgun (WGS) entry which is preliminary data.</text>
</comment>
<evidence type="ECO:0000256" key="1">
    <source>
        <dbReference type="SAM" id="MobiDB-lite"/>
    </source>
</evidence>
<accession>A0AAD7XBH5</accession>